<protein>
    <submittedName>
        <fullName evidence="2">Carboxymuconolactone decarboxylase family protein</fullName>
    </submittedName>
</protein>
<dbReference type="InterPro" id="IPR029032">
    <property type="entry name" value="AhpD-like"/>
</dbReference>
<dbReference type="NCBIfam" id="TIGR00778">
    <property type="entry name" value="ahpD_dom"/>
    <property type="match status" value="1"/>
</dbReference>
<evidence type="ECO:0000313" key="3">
    <source>
        <dbReference type="Proteomes" id="UP000204221"/>
    </source>
</evidence>
<name>A0A221W5G4_9PSEU</name>
<dbReference type="SUPFAM" id="SSF69118">
    <property type="entry name" value="AhpD-like"/>
    <property type="match status" value="2"/>
</dbReference>
<dbReference type="Gene3D" id="1.20.1290.10">
    <property type="entry name" value="AhpD-like"/>
    <property type="match status" value="2"/>
</dbReference>
<dbReference type="OrthoDB" id="3342615at2"/>
<keyword evidence="3" id="KW-1185">Reference proteome</keyword>
<dbReference type="AlphaFoldDB" id="A0A221W5G4"/>
<dbReference type="RefSeq" id="WP_093942207.1">
    <property type="nucleotide sequence ID" value="NZ_CP022521.1"/>
</dbReference>
<feature type="domain" description="Carboxymuconolactone decarboxylase-like" evidence="1">
    <location>
        <begin position="61"/>
        <end position="139"/>
    </location>
</feature>
<reference evidence="2 3" key="1">
    <citation type="submission" date="2017-07" db="EMBL/GenBank/DDBJ databases">
        <title>Complete genome sequence of Actinoalloteichus hoggarensis DSM 45943, type strain of Actinoalloteichus hoggarensis.</title>
        <authorList>
            <person name="Ruckert C."/>
            <person name="Nouioui I."/>
            <person name="Willmese J."/>
            <person name="van Wezel G."/>
            <person name="Klenk H.-P."/>
            <person name="Kalinowski J."/>
            <person name="Zotchev S.B."/>
        </authorList>
    </citation>
    <scope>NUCLEOTIDE SEQUENCE [LARGE SCALE GENOMIC DNA]</scope>
    <source>
        <strain evidence="2 3">DSM 45943</strain>
    </source>
</reference>
<accession>A0A221W5G4</accession>
<organism evidence="2 3">
    <name type="scientific">Actinoalloteichus hoggarensis</name>
    <dbReference type="NCBI Taxonomy" id="1470176"/>
    <lineage>
        <taxon>Bacteria</taxon>
        <taxon>Bacillati</taxon>
        <taxon>Actinomycetota</taxon>
        <taxon>Actinomycetes</taxon>
        <taxon>Pseudonocardiales</taxon>
        <taxon>Pseudonocardiaceae</taxon>
        <taxon>Actinoalloteichus</taxon>
    </lineage>
</organism>
<dbReference type="PANTHER" id="PTHR35446">
    <property type="entry name" value="SI:CH211-175M2.5"/>
    <property type="match status" value="1"/>
</dbReference>
<dbReference type="KEGG" id="ahg:AHOG_16635"/>
<gene>
    <name evidence="2" type="ORF">AHOG_16635</name>
</gene>
<proteinExistence type="predicted"/>
<sequence>MTGPFIRSASRRALNRTRHISPVPPSAAVGMVADVYRQVEREFGLLAPPIAVHSPSPAVLAASWVLLRETLLAAGAVDRATKEAVAAAVSQSNACPYCVEVHSTTLRGLGARTASAAIVADRPADVADDRLRAVVEWARHGGTADGALRTVPPPAVHRPELIGVAVAFHYLNRVVTVFLDDSALPGTTPSLRTGLGRLLSRHLGATADARCAPGRSLSLLPTAPLPSELSWAAESRPVADALARTAAELDLAGVRAVPASVRALIVAELAVWRGGPRGLSRSWVSDGVASLPEEDRAVGRLALLVAFAPFQVDPAVVADVRRRQANDASIVDVTAWAAFAAARRVGSWLHEAAVRTR</sequence>
<evidence type="ECO:0000313" key="2">
    <source>
        <dbReference type="EMBL" id="ASO20953.1"/>
    </source>
</evidence>
<dbReference type="GO" id="GO:0051920">
    <property type="term" value="F:peroxiredoxin activity"/>
    <property type="evidence" value="ECO:0007669"/>
    <property type="project" value="InterPro"/>
</dbReference>
<dbReference type="PANTHER" id="PTHR35446:SF2">
    <property type="entry name" value="CARBOXYMUCONOLACTONE DECARBOXYLASE-LIKE DOMAIN-CONTAINING PROTEIN"/>
    <property type="match status" value="1"/>
</dbReference>
<dbReference type="InterPro" id="IPR004675">
    <property type="entry name" value="AhpD_core"/>
</dbReference>
<dbReference type="EMBL" id="CP022521">
    <property type="protein sequence ID" value="ASO20953.1"/>
    <property type="molecule type" value="Genomic_DNA"/>
</dbReference>
<dbReference type="Proteomes" id="UP000204221">
    <property type="component" value="Chromosome"/>
</dbReference>
<evidence type="ECO:0000259" key="1">
    <source>
        <dbReference type="Pfam" id="PF02627"/>
    </source>
</evidence>
<dbReference type="InterPro" id="IPR003779">
    <property type="entry name" value="CMD-like"/>
</dbReference>
<dbReference type="Pfam" id="PF02627">
    <property type="entry name" value="CMD"/>
    <property type="match status" value="1"/>
</dbReference>